<protein>
    <submittedName>
        <fullName evidence="1">Uncharacterized protein</fullName>
    </submittedName>
</protein>
<proteinExistence type="predicted"/>
<evidence type="ECO:0000313" key="1">
    <source>
        <dbReference type="EMBL" id="KAK3044160.1"/>
    </source>
</evidence>
<organism evidence="1 2">
    <name type="scientific">Coniosporium uncinatum</name>
    <dbReference type="NCBI Taxonomy" id="93489"/>
    <lineage>
        <taxon>Eukaryota</taxon>
        <taxon>Fungi</taxon>
        <taxon>Dikarya</taxon>
        <taxon>Ascomycota</taxon>
        <taxon>Pezizomycotina</taxon>
        <taxon>Dothideomycetes</taxon>
        <taxon>Dothideomycetes incertae sedis</taxon>
        <taxon>Coniosporium</taxon>
    </lineage>
</organism>
<name>A0ACC3CSE9_9PEZI</name>
<reference evidence="1" key="1">
    <citation type="submission" date="2024-09" db="EMBL/GenBank/DDBJ databases">
        <title>Black Yeasts Isolated from many extreme environments.</title>
        <authorList>
            <person name="Coleine C."/>
            <person name="Stajich J.E."/>
            <person name="Selbmann L."/>
        </authorList>
    </citation>
    <scope>NUCLEOTIDE SEQUENCE</scope>
    <source>
        <strain evidence="1">CCFEE 5737</strain>
    </source>
</reference>
<feature type="non-terminal residue" evidence="1">
    <location>
        <position position="344"/>
    </location>
</feature>
<evidence type="ECO:0000313" key="2">
    <source>
        <dbReference type="Proteomes" id="UP001186974"/>
    </source>
</evidence>
<sequence length="344" mass="39139">EQVSKLEVDRDTLEQNFQEFQQQQRDLETSLRGIKEQIPHLETQEQKLTLELASFDRNITDAQKRIQELGAEQQPSKLDKSRVSTLERDIAKLEKEIEKLHTETAGVEEEIKALQDKIMEIGGVKLRGQKAKVDGLKEQIDTLTEEMSTADVARAKAEKQQAKHGKAQIEAEAELSTVVTDLEQIEADARAQVENASGTKQQADEAQDGLDTKKDELATLKKELDEKTAELNSTRGIEIEMRNRLEEHQKTLAHRTKELKHWQEKLSKLSYHNVSDLGEEEGEEDQEAEPQNFPTYTRDELLDMSKATLKHAIEALEASTQAANVDLSVLPEYRRRVTEHASRL</sequence>
<gene>
    <name evidence="1" type="ORF">LTS18_002020</name>
</gene>
<keyword evidence="2" id="KW-1185">Reference proteome</keyword>
<accession>A0ACC3CSE9</accession>
<feature type="non-terminal residue" evidence="1">
    <location>
        <position position="1"/>
    </location>
</feature>
<dbReference type="Proteomes" id="UP001186974">
    <property type="component" value="Unassembled WGS sequence"/>
</dbReference>
<dbReference type="EMBL" id="JAWDJW010012343">
    <property type="protein sequence ID" value="KAK3044160.1"/>
    <property type="molecule type" value="Genomic_DNA"/>
</dbReference>
<comment type="caution">
    <text evidence="1">The sequence shown here is derived from an EMBL/GenBank/DDBJ whole genome shotgun (WGS) entry which is preliminary data.</text>
</comment>